<gene>
    <name evidence="1" type="ORF">MNOR_LOCUS40570</name>
</gene>
<accession>A0AAV2SWE1</accession>
<feature type="non-terminal residue" evidence="1">
    <location>
        <position position="1"/>
    </location>
</feature>
<reference evidence="1 2" key="1">
    <citation type="submission" date="2024-05" db="EMBL/GenBank/DDBJ databases">
        <authorList>
            <person name="Wallberg A."/>
        </authorList>
    </citation>
    <scope>NUCLEOTIDE SEQUENCE [LARGE SCALE GENOMIC DNA]</scope>
</reference>
<dbReference type="GO" id="GO:0047223">
    <property type="term" value="F:beta-1,3-galactosyl-O-glycosyl-glycoprotein beta-1,3-N-acetylglucosaminyltransferase activity"/>
    <property type="evidence" value="ECO:0007669"/>
    <property type="project" value="TreeGrafter"/>
</dbReference>
<dbReference type="GO" id="GO:0000139">
    <property type="term" value="C:Golgi membrane"/>
    <property type="evidence" value="ECO:0007669"/>
    <property type="project" value="TreeGrafter"/>
</dbReference>
<feature type="non-terminal residue" evidence="1">
    <location>
        <position position="118"/>
    </location>
</feature>
<organism evidence="1 2">
    <name type="scientific">Meganyctiphanes norvegica</name>
    <name type="common">Northern krill</name>
    <name type="synonym">Thysanopoda norvegica</name>
    <dbReference type="NCBI Taxonomy" id="48144"/>
    <lineage>
        <taxon>Eukaryota</taxon>
        <taxon>Metazoa</taxon>
        <taxon>Ecdysozoa</taxon>
        <taxon>Arthropoda</taxon>
        <taxon>Crustacea</taxon>
        <taxon>Multicrustacea</taxon>
        <taxon>Malacostraca</taxon>
        <taxon>Eumalacostraca</taxon>
        <taxon>Eucarida</taxon>
        <taxon>Euphausiacea</taxon>
        <taxon>Euphausiidae</taxon>
        <taxon>Meganyctiphanes</taxon>
    </lineage>
</organism>
<dbReference type="AlphaFoldDB" id="A0AAV2SWE1"/>
<keyword evidence="2" id="KW-1185">Reference proteome</keyword>
<evidence type="ECO:0000313" key="2">
    <source>
        <dbReference type="Proteomes" id="UP001497623"/>
    </source>
</evidence>
<sequence length="118" mass="13780">NQTRMCMSWPNTKSFNLRRIFCETHDGFKDLCNCENPFTLSNQTKESFMNMNPKPLHWKEDIPILIITGNRTRYMFRLLQSLVHQDGVRSDLITLVMDGEQIEAAKIADILGLRIIIH</sequence>
<evidence type="ECO:0000313" key="1">
    <source>
        <dbReference type="EMBL" id="CAL4239900.1"/>
    </source>
</evidence>
<dbReference type="Proteomes" id="UP001497623">
    <property type="component" value="Unassembled WGS sequence"/>
</dbReference>
<protein>
    <submittedName>
        <fullName evidence="1">Uncharacterized protein</fullName>
    </submittedName>
</protein>
<dbReference type="PANTHER" id="PTHR46396:SF1">
    <property type="entry name" value="PROTEIN O-LINKED-MANNOSE BETA-1,2-N-ACETYLGLUCOSAMINYLTRANSFERASE 1"/>
    <property type="match status" value="1"/>
</dbReference>
<dbReference type="GO" id="GO:0016266">
    <property type="term" value="P:protein O-linked glycosylation via N-acetyl-galactosamine"/>
    <property type="evidence" value="ECO:0007669"/>
    <property type="project" value="TreeGrafter"/>
</dbReference>
<dbReference type="InterPro" id="IPR052463">
    <property type="entry name" value="O-linked_mannose_GnT"/>
</dbReference>
<proteinExistence type="predicted"/>
<dbReference type="PANTHER" id="PTHR46396">
    <property type="entry name" value="PROTEIN O-LINKED-MANNOSE BETA-1,2-N-ACETYLGLUCOSAMINYLTRANSFERASE 1"/>
    <property type="match status" value="1"/>
</dbReference>
<name>A0AAV2SWE1_MEGNR</name>
<dbReference type="EMBL" id="CAXKWB010126669">
    <property type="protein sequence ID" value="CAL4239900.1"/>
    <property type="molecule type" value="Genomic_DNA"/>
</dbReference>
<comment type="caution">
    <text evidence="1">The sequence shown here is derived from an EMBL/GenBank/DDBJ whole genome shotgun (WGS) entry which is preliminary data.</text>
</comment>